<comment type="function">
    <text evidence="12">Cytochrome bo(3) ubiquinol terminal oxidase is the component of the aerobic respiratory chain of E.coli that predominates when cells are grown at high aeration. Has proton pump activity across the membrane in addition to electron transfer, pumping 2 protons/electron.</text>
</comment>
<dbReference type="GO" id="GO:0019646">
    <property type="term" value="P:aerobic electron transport chain"/>
    <property type="evidence" value="ECO:0007669"/>
    <property type="project" value="TreeGrafter"/>
</dbReference>
<evidence type="ECO:0000256" key="6">
    <source>
        <dbReference type="ARBA" id="ARBA00022475"/>
    </source>
</evidence>
<keyword evidence="9 18" id="KW-1133">Transmembrane helix</keyword>
<keyword evidence="5" id="KW-0813">Transport</keyword>
<evidence type="ECO:0000256" key="7">
    <source>
        <dbReference type="ARBA" id="ARBA00022692"/>
    </source>
</evidence>
<dbReference type="PANTHER" id="PTHR36835">
    <property type="entry name" value="CYTOCHROME BO(3) UBIQUINOL OXIDASE SUBUNIT 4"/>
    <property type="match status" value="1"/>
</dbReference>
<name>A0A5E4UK17_9BURK</name>
<dbReference type="PANTHER" id="PTHR36835:SF1">
    <property type="entry name" value="CYTOCHROME BO(3) UBIQUINOL OXIDASE SUBUNIT 4"/>
    <property type="match status" value="1"/>
</dbReference>
<dbReference type="Proteomes" id="UP000414233">
    <property type="component" value="Unassembled WGS sequence"/>
</dbReference>
<dbReference type="GO" id="GO:0005886">
    <property type="term" value="C:plasma membrane"/>
    <property type="evidence" value="ECO:0007669"/>
    <property type="project" value="UniProtKB-SubCell"/>
</dbReference>
<evidence type="ECO:0000256" key="10">
    <source>
        <dbReference type="ARBA" id="ARBA00023002"/>
    </source>
</evidence>
<keyword evidence="6" id="KW-1003">Cell membrane</keyword>
<evidence type="ECO:0000256" key="2">
    <source>
        <dbReference type="ARBA" id="ARBA00008079"/>
    </source>
</evidence>
<dbReference type="RefSeq" id="WP_150696918.1">
    <property type="nucleotide sequence ID" value="NZ_CABPRZ010000007.1"/>
</dbReference>
<reference evidence="19 20" key="1">
    <citation type="submission" date="2019-08" db="EMBL/GenBank/DDBJ databases">
        <authorList>
            <person name="Peeters C."/>
        </authorList>
    </citation>
    <scope>NUCLEOTIDE SEQUENCE [LARGE SCALE GENOMIC DNA]</scope>
    <source>
        <strain evidence="19 20">LMG 30175</strain>
    </source>
</reference>
<dbReference type="Pfam" id="PF03626">
    <property type="entry name" value="COX4_pro"/>
    <property type="match status" value="1"/>
</dbReference>
<evidence type="ECO:0000256" key="16">
    <source>
        <dbReference type="ARBA" id="ARBA00032185"/>
    </source>
</evidence>
<comment type="subunit">
    <text evidence="3">Heterooctamer of two A chains, two B chains, two C chains and two D chains.</text>
</comment>
<evidence type="ECO:0000256" key="1">
    <source>
        <dbReference type="ARBA" id="ARBA00004651"/>
    </source>
</evidence>
<proteinExistence type="inferred from homology"/>
<comment type="similarity">
    <text evidence="2">Belongs to the cytochrome c oxidase bacterial subunit 4 family.</text>
</comment>
<dbReference type="OrthoDB" id="2375888at2"/>
<evidence type="ECO:0000256" key="12">
    <source>
        <dbReference type="ARBA" id="ARBA00025694"/>
    </source>
</evidence>
<evidence type="ECO:0000256" key="15">
    <source>
        <dbReference type="ARBA" id="ARBA00031887"/>
    </source>
</evidence>
<keyword evidence="7 18" id="KW-0812">Transmembrane</keyword>
<evidence type="ECO:0000256" key="9">
    <source>
        <dbReference type="ARBA" id="ARBA00022989"/>
    </source>
</evidence>
<feature type="transmembrane region" description="Helical" evidence="18">
    <location>
        <begin position="90"/>
        <end position="112"/>
    </location>
</feature>
<dbReference type="NCBIfam" id="TIGR02847">
    <property type="entry name" value="CyoD"/>
    <property type="match status" value="1"/>
</dbReference>
<dbReference type="GO" id="GO:0009319">
    <property type="term" value="C:cytochrome o ubiquinol oxidase complex"/>
    <property type="evidence" value="ECO:0007669"/>
    <property type="project" value="TreeGrafter"/>
</dbReference>
<keyword evidence="10" id="KW-0560">Oxidoreductase</keyword>
<dbReference type="InterPro" id="IPR050968">
    <property type="entry name" value="Cytochrome_c_oxidase_bac_sub4"/>
</dbReference>
<organism evidence="19 20">
    <name type="scientific">Pandoraea terrae</name>
    <dbReference type="NCBI Taxonomy" id="1537710"/>
    <lineage>
        <taxon>Bacteria</taxon>
        <taxon>Pseudomonadati</taxon>
        <taxon>Pseudomonadota</taxon>
        <taxon>Betaproteobacteria</taxon>
        <taxon>Burkholderiales</taxon>
        <taxon>Burkholderiaceae</taxon>
        <taxon>Pandoraea</taxon>
    </lineage>
</organism>
<dbReference type="NCBIfam" id="NF007878">
    <property type="entry name" value="PRK10582.1"/>
    <property type="match status" value="1"/>
</dbReference>
<evidence type="ECO:0000256" key="14">
    <source>
        <dbReference type="ARBA" id="ARBA00030211"/>
    </source>
</evidence>
<protein>
    <recommendedName>
        <fullName evidence="4">Cytochrome bo(3) ubiquinol oxidase subunit 4</fullName>
    </recommendedName>
    <alternativeName>
        <fullName evidence="16">Cytochrome o ubiquinol oxidase subunit 4</fullName>
    </alternativeName>
    <alternativeName>
        <fullName evidence="13">Oxidase bo(3) subunit 4</fullName>
    </alternativeName>
    <alternativeName>
        <fullName evidence="14">Ubiquinol oxidase polypeptide IV</fullName>
    </alternativeName>
    <alternativeName>
        <fullName evidence="15">Ubiquinol oxidase subunit 4</fullName>
    </alternativeName>
</protein>
<comment type="subcellular location">
    <subcellularLocation>
        <location evidence="1">Cell membrane</location>
        <topology evidence="1">Multi-pass membrane protein</topology>
    </subcellularLocation>
</comment>
<feature type="transmembrane region" description="Helical" evidence="18">
    <location>
        <begin position="30"/>
        <end position="49"/>
    </location>
</feature>
<gene>
    <name evidence="19" type="ORF">PTE30175_02005</name>
</gene>
<evidence type="ECO:0000313" key="20">
    <source>
        <dbReference type="Proteomes" id="UP000414233"/>
    </source>
</evidence>
<sequence>MDNSKTLHAHGHDAHGHNAAGGSHGTVKSYLIGFVLAVILTVIPFKLVMDGSLPKPTILLIILGMALVQIIVHLVYFLHMDRSSEQRWNVMAFSFTVLVVAIVIIGSIWIMHNANALMMIGM</sequence>
<feature type="region of interest" description="Disordered" evidence="17">
    <location>
        <begin position="1"/>
        <end position="20"/>
    </location>
</feature>
<evidence type="ECO:0000256" key="18">
    <source>
        <dbReference type="SAM" id="Phobius"/>
    </source>
</evidence>
<evidence type="ECO:0000256" key="17">
    <source>
        <dbReference type="SAM" id="MobiDB-lite"/>
    </source>
</evidence>
<dbReference type="InterPro" id="IPR014210">
    <property type="entry name" value="Cyt_o_ubiqinol_oxidase_su4"/>
</dbReference>
<dbReference type="EMBL" id="CABPRZ010000007">
    <property type="protein sequence ID" value="VVE00024.1"/>
    <property type="molecule type" value="Genomic_DNA"/>
</dbReference>
<dbReference type="GO" id="GO:0015990">
    <property type="term" value="P:electron transport coupled proton transport"/>
    <property type="evidence" value="ECO:0007669"/>
    <property type="project" value="InterPro"/>
</dbReference>
<evidence type="ECO:0000256" key="4">
    <source>
        <dbReference type="ARBA" id="ARBA00014689"/>
    </source>
</evidence>
<evidence type="ECO:0000256" key="13">
    <source>
        <dbReference type="ARBA" id="ARBA00030071"/>
    </source>
</evidence>
<keyword evidence="20" id="KW-1185">Reference proteome</keyword>
<evidence type="ECO:0000256" key="11">
    <source>
        <dbReference type="ARBA" id="ARBA00023136"/>
    </source>
</evidence>
<keyword evidence="11 18" id="KW-0472">Membrane</keyword>
<evidence type="ECO:0000256" key="3">
    <source>
        <dbReference type="ARBA" id="ARBA00011700"/>
    </source>
</evidence>
<dbReference type="InterPro" id="IPR005171">
    <property type="entry name" value="Cyt_c_oxidase_su4_prok"/>
</dbReference>
<dbReference type="AlphaFoldDB" id="A0A5E4UK17"/>
<dbReference type="GO" id="GO:0009486">
    <property type="term" value="F:cytochrome bo3 ubiquinol oxidase activity"/>
    <property type="evidence" value="ECO:0007669"/>
    <property type="project" value="InterPro"/>
</dbReference>
<accession>A0A5E4UK17</accession>
<feature type="transmembrane region" description="Helical" evidence="18">
    <location>
        <begin position="58"/>
        <end position="78"/>
    </location>
</feature>
<keyword evidence="8" id="KW-0249">Electron transport</keyword>
<dbReference type="GO" id="GO:0015078">
    <property type="term" value="F:proton transmembrane transporter activity"/>
    <property type="evidence" value="ECO:0007669"/>
    <property type="project" value="TreeGrafter"/>
</dbReference>
<evidence type="ECO:0000313" key="19">
    <source>
        <dbReference type="EMBL" id="VVE00024.1"/>
    </source>
</evidence>
<evidence type="ECO:0000256" key="8">
    <source>
        <dbReference type="ARBA" id="ARBA00022982"/>
    </source>
</evidence>
<evidence type="ECO:0000256" key="5">
    <source>
        <dbReference type="ARBA" id="ARBA00022448"/>
    </source>
</evidence>